<dbReference type="STRING" id="1497020.DO97_13710"/>
<dbReference type="PANTHER" id="PTHR22990:SF15">
    <property type="entry name" value="F-BOX ONLY PROTEIN 10"/>
    <property type="match status" value="1"/>
</dbReference>
<evidence type="ECO:0000256" key="1">
    <source>
        <dbReference type="ARBA" id="ARBA00022737"/>
    </source>
</evidence>
<dbReference type="InterPro" id="IPR039448">
    <property type="entry name" value="Beta_helix"/>
</dbReference>
<feature type="domain" description="Right handed beta helix" evidence="3">
    <location>
        <begin position="186"/>
        <end position="320"/>
    </location>
</feature>
<evidence type="ECO:0000259" key="3">
    <source>
        <dbReference type="Pfam" id="PF13229"/>
    </source>
</evidence>
<feature type="region of interest" description="Disordered" evidence="2">
    <location>
        <begin position="1"/>
        <end position="26"/>
    </location>
</feature>
<dbReference type="RefSeq" id="WP_036535192.1">
    <property type="nucleotide sequence ID" value="NZ_JJML01000042.1"/>
</dbReference>
<proteinExistence type="predicted"/>
<sequence length="385" mass="39858">MSSPATPTVQPITPELPPPPPPQPTTLVVAPDSPYPTLGAAISAAVPGSTIQVQPGTYRESLVVDKPLLIEGIGAAEQVVIQAENGPCLRIQTDQATVRNLLLLGQSAAHYAVEVHQGELRLERCNIITLKALGNLGVQGACARIAIAECGIYVGEDSAGVVVADNGGGTIENCLISGSPNSQILVEIKTGGDPVIRGCQILHGHHHGVVISQNAGATIESCEIAHNGGAAIAILTGGNPLIRQCRIHHNQGNGILAADEGRGTIEQCDIFGHAQSEVLITTAGSPIFWQCRIHEGQQSCLEVVEAGQGTLDECDLFGSSATAPVVVIESGGDPLIRHCQIRDGHAYGLVVRNQGKGTIDGCHIAGNREGAWTVAPDCQVVGLAT</sequence>
<keyword evidence="1" id="KW-0677">Repeat</keyword>
<accession>A0A098THA4</accession>
<name>A0A098THA4_9CYAN</name>
<dbReference type="AlphaFoldDB" id="A0A098THA4"/>
<keyword evidence="5" id="KW-1185">Reference proteome</keyword>
<dbReference type="InterPro" id="IPR011050">
    <property type="entry name" value="Pectin_lyase_fold/virulence"/>
</dbReference>
<dbReference type="InterPro" id="IPR051550">
    <property type="entry name" value="SCF-Subunits/Alg-Epimerases"/>
</dbReference>
<dbReference type="InterPro" id="IPR012334">
    <property type="entry name" value="Pectin_lyas_fold"/>
</dbReference>
<organism evidence="4 5">
    <name type="scientific">Neosynechococcus sphagnicola sy1</name>
    <dbReference type="NCBI Taxonomy" id="1497020"/>
    <lineage>
        <taxon>Bacteria</taxon>
        <taxon>Bacillati</taxon>
        <taxon>Cyanobacteriota</taxon>
        <taxon>Cyanophyceae</taxon>
        <taxon>Neosynechococcales</taxon>
        <taxon>Neosynechococcaceae</taxon>
        <taxon>Neosynechococcus</taxon>
    </lineage>
</organism>
<dbReference type="SUPFAM" id="SSF51126">
    <property type="entry name" value="Pectin lyase-like"/>
    <property type="match status" value="2"/>
</dbReference>
<dbReference type="GO" id="GO:0006511">
    <property type="term" value="P:ubiquitin-dependent protein catabolic process"/>
    <property type="evidence" value="ECO:0007669"/>
    <property type="project" value="TreeGrafter"/>
</dbReference>
<evidence type="ECO:0000313" key="4">
    <source>
        <dbReference type="EMBL" id="KGF71965.1"/>
    </source>
</evidence>
<feature type="compositionally biased region" description="Pro residues" evidence="2">
    <location>
        <begin position="14"/>
        <end position="24"/>
    </location>
</feature>
<dbReference type="PANTHER" id="PTHR22990">
    <property type="entry name" value="F-BOX ONLY PROTEIN"/>
    <property type="match status" value="1"/>
</dbReference>
<dbReference type="Gene3D" id="2.160.20.10">
    <property type="entry name" value="Single-stranded right-handed beta-helix, Pectin lyase-like"/>
    <property type="match status" value="2"/>
</dbReference>
<comment type="caution">
    <text evidence="4">The sequence shown here is derived from an EMBL/GenBank/DDBJ whole genome shotgun (WGS) entry which is preliminary data.</text>
</comment>
<dbReference type="EMBL" id="JJML01000042">
    <property type="protein sequence ID" value="KGF71965.1"/>
    <property type="molecule type" value="Genomic_DNA"/>
</dbReference>
<gene>
    <name evidence="4" type="ORF">DO97_13710</name>
</gene>
<evidence type="ECO:0000313" key="5">
    <source>
        <dbReference type="Proteomes" id="UP000030170"/>
    </source>
</evidence>
<reference evidence="4 5" key="1">
    <citation type="journal article" date="2014" name="Mol. Ecol.">
        <title>Evolution of Synechococcus.</title>
        <authorList>
            <person name="Dvorak P."/>
            <person name="Casamatta D."/>
            <person name="Hasler P."/>
            <person name="Poulickova A."/>
            <person name="Ondrej V."/>
            <person name="Sanges R."/>
        </authorList>
    </citation>
    <scope>NUCLEOTIDE SEQUENCE [LARGE SCALE GENOMIC DNA]</scope>
    <source>
        <strain evidence="4 5">CAUP A 1101</strain>
    </source>
</reference>
<dbReference type="InterPro" id="IPR006626">
    <property type="entry name" value="PbH1"/>
</dbReference>
<protein>
    <recommendedName>
        <fullName evidence="3">Right handed beta helix domain-containing protein</fullName>
    </recommendedName>
</protein>
<evidence type="ECO:0000256" key="2">
    <source>
        <dbReference type="SAM" id="MobiDB-lite"/>
    </source>
</evidence>
<dbReference type="Proteomes" id="UP000030170">
    <property type="component" value="Unassembled WGS sequence"/>
</dbReference>
<dbReference type="Pfam" id="PF13229">
    <property type="entry name" value="Beta_helix"/>
    <property type="match status" value="1"/>
</dbReference>
<dbReference type="SMART" id="SM00710">
    <property type="entry name" value="PbH1"/>
    <property type="match status" value="6"/>
</dbReference>